<dbReference type="EMBL" id="JAGQLJ010000154">
    <property type="protein sequence ID" value="MCA9381664.1"/>
    <property type="molecule type" value="Genomic_DNA"/>
</dbReference>
<protein>
    <submittedName>
        <fullName evidence="2">Class I SAM-dependent methyltransferase</fullName>
    </submittedName>
</protein>
<dbReference type="Proteomes" id="UP000775877">
    <property type="component" value="Unassembled WGS sequence"/>
</dbReference>
<keyword evidence="2" id="KW-0808">Transferase</keyword>
<dbReference type="PANTHER" id="PTHR43591">
    <property type="entry name" value="METHYLTRANSFERASE"/>
    <property type="match status" value="1"/>
</dbReference>
<organism evidence="2 3">
    <name type="scientific">Candidatus Dojkabacteria bacterium</name>
    <dbReference type="NCBI Taxonomy" id="2099670"/>
    <lineage>
        <taxon>Bacteria</taxon>
        <taxon>Candidatus Dojkabacteria</taxon>
    </lineage>
</organism>
<keyword evidence="2" id="KW-0489">Methyltransferase</keyword>
<dbReference type="CDD" id="cd02440">
    <property type="entry name" value="AdoMet_MTases"/>
    <property type="match status" value="1"/>
</dbReference>
<gene>
    <name evidence="2" type="ORF">KC678_05340</name>
</gene>
<dbReference type="InterPro" id="IPR013216">
    <property type="entry name" value="Methyltransf_11"/>
</dbReference>
<sequence length="255" mass="29736">MKVMESDTKFAHLGKPGAAFSKGFQRRLDLINKQIDLTNKKILDQGCGEGVWMSQFAKFTSPENVYGSDIDPESKLNYELRIKNLENAVPAENYKICAAEKLDFEDNFFDIVFSNEVLEHVNDDKKSVEEVNRVLKPGGYYIVFTPNSGWPFETHGIFVNGKYYWGNIPFLPWMPKFIFKKFAPHVRNYSNGEVERLFDKDKWDIIYHKHVFPGFDGAVRRFGYFGKVLQWKFHLLEKTPLHFFGISHFIVAKKK</sequence>
<reference evidence="2" key="2">
    <citation type="journal article" date="2021" name="Microbiome">
        <title>Successional dynamics and alternative stable states in a saline activated sludge microbial community over 9 years.</title>
        <authorList>
            <person name="Wang Y."/>
            <person name="Ye J."/>
            <person name="Ju F."/>
            <person name="Liu L."/>
            <person name="Boyd J.A."/>
            <person name="Deng Y."/>
            <person name="Parks D.H."/>
            <person name="Jiang X."/>
            <person name="Yin X."/>
            <person name="Woodcroft B.J."/>
            <person name="Tyson G.W."/>
            <person name="Hugenholtz P."/>
            <person name="Polz M.F."/>
            <person name="Zhang T."/>
        </authorList>
    </citation>
    <scope>NUCLEOTIDE SEQUENCE</scope>
    <source>
        <strain evidence="2">HKST-UBA13</strain>
    </source>
</reference>
<accession>A0A955L2G4</accession>
<dbReference type="GO" id="GO:0032259">
    <property type="term" value="P:methylation"/>
    <property type="evidence" value="ECO:0007669"/>
    <property type="project" value="UniProtKB-KW"/>
</dbReference>
<name>A0A955L2G4_9BACT</name>
<reference evidence="2" key="1">
    <citation type="submission" date="2020-04" db="EMBL/GenBank/DDBJ databases">
        <authorList>
            <person name="Zhang T."/>
        </authorList>
    </citation>
    <scope>NUCLEOTIDE SEQUENCE</scope>
    <source>
        <strain evidence="2">HKST-UBA13</strain>
    </source>
</reference>
<evidence type="ECO:0000313" key="2">
    <source>
        <dbReference type="EMBL" id="MCA9381664.1"/>
    </source>
</evidence>
<proteinExistence type="predicted"/>
<dbReference type="AlphaFoldDB" id="A0A955L2G4"/>
<evidence type="ECO:0000259" key="1">
    <source>
        <dbReference type="Pfam" id="PF08241"/>
    </source>
</evidence>
<evidence type="ECO:0000313" key="3">
    <source>
        <dbReference type="Proteomes" id="UP000775877"/>
    </source>
</evidence>
<dbReference type="GO" id="GO:0008757">
    <property type="term" value="F:S-adenosylmethionine-dependent methyltransferase activity"/>
    <property type="evidence" value="ECO:0007669"/>
    <property type="project" value="InterPro"/>
</dbReference>
<dbReference type="Gene3D" id="3.40.50.150">
    <property type="entry name" value="Vaccinia Virus protein VP39"/>
    <property type="match status" value="1"/>
</dbReference>
<comment type="caution">
    <text evidence="2">The sequence shown here is derived from an EMBL/GenBank/DDBJ whole genome shotgun (WGS) entry which is preliminary data.</text>
</comment>
<dbReference type="Pfam" id="PF08241">
    <property type="entry name" value="Methyltransf_11"/>
    <property type="match status" value="1"/>
</dbReference>
<dbReference type="InterPro" id="IPR029063">
    <property type="entry name" value="SAM-dependent_MTases_sf"/>
</dbReference>
<dbReference type="SUPFAM" id="SSF53335">
    <property type="entry name" value="S-adenosyl-L-methionine-dependent methyltransferases"/>
    <property type="match status" value="1"/>
</dbReference>
<feature type="domain" description="Methyltransferase type 11" evidence="1">
    <location>
        <begin position="43"/>
        <end position="143"/>
    </location>
</feature>